<reference evidence="2" key="1">
    <citation type="submission" date="2021-01" db="EMBL/GenBank/DDBJ databases">
        <authorList>
            <person name="Corre E."/>
            <person name="Pelletier E."/>
            <person name="Niang G."/>
            <person name="Scheremetjew M."/>
            <person name="Finn R."/>
            <person name="Kale V."/>
            <person name="Holt S."/>
            <person name="Cochrane G."/>
            <person name="Meng A."/>
            <person name="Brown T."/>
            <person name="Cohen L."/>
        </authorList>
    </citation>
    <scope>NUCLEOTIDE SEQUENCE</scope>
    <source>
        <strain evidence="2">CCMP3328</strain>
    </source>
</reference>
<dbReference type="Gene3D" id="1.10.10.10">
    <property type="entry name" value="Winged helix-like DNA-binding domain superfamily/Winged helix DNA-binding domain"/>
    <property type="match status" value="1"/>
</dbReference>
<dbReference type="InterPro" id="IPR036388">
    <property type="entry name" value="WH-like_DNA-bd_sf"/>
</dbReference>
<accession>A0A7R9ZNT1</accession>
<dbReference type="EMBL" id="HBEF01011838">
    <property type="protein sequence ID" value="CAD8335343.1"/>
    <property type="molecule type" value="Transcribed_RNA"/>
</dbReference>
<evidence type="ECO:0000256" key="1">
    <source>
        <dbReference type="SAM" id="MobiDB-lite"/>
    </source>
</evidence>
<sequence length="219" mass="24707">MSASVPTIADASVAQGAIPHHRHHNAGVPLQLPPSPSPTNTTATTLAPAQMSTTVVHTPTKPHVASPTSHTTMLYQRAILKAIEELNDWQSRSSVDAIRRHVEAQFMHDFHDIVFLKTIKNMMHNGDLHMDAQLCEASDQWKRKRAQALVTKATQQAPSRLHGHNTRPDSLHPRQHLQPAMQQHEPKDSPKRRAEHAKIKIIPKRIYDKQFIRNPMDTH</sequence>
<evidence type="ECO:0008006" key="3">
    <source>
        <dbReference type="Google" id="ProtNLM"/>
    </source>
</evidence>
<organism evidence="2">
    <name type="scientific">Craspedostauros australis</name>
    <dbReference type="NCBI Taxonomy" id="1486917"/>
    <lineage>
        <taxon>Eukaryota</taxon>
        <taxon>Sar</taxon>
        <taxon>Stramenopiles</taxon>
        <taxon>Ochrophyta</taxon>
        <taxon>Bacillariophyta</taxon>
        <taxon>Bacillariophyceae</taxon>
        <taxon>Bacillariophycidae</taxon>
        <taxon>Naviculales</taxon>
        <taxon>Naviculaceae</taxon>
        <taxon>Craspedostauros</taxon>
    </lineage>
</organism>
<dbReference type="AlphaFoldDB" id="A0A7R9ZNT1"/>
<feature type="region of interest" description="Disordered" evidence="1">
    <location>
        <begin position="152"/>
        <end position="196"/>
    </location>
</feature>
<feature type="region of interest" description="Disordered" evidence="1">
    <location>
        <begin position="23"/>
        <end position="44"/>
    </location>
</feature>
<name>A0A7R9ZNT1_9STRA</name>
<proteinExistence type="predicted"/>
<gene>
    <name evidence="2" type="ORF">CAUS1442_LOCUS7448</name>
</gene>
<protein>
    <recommendedName>
        <fullName evidence="3">H15 domain-containing protein</fullName>
    </recommendedName>
</protein>
<feature type="compositionally biased region" description="Basic and acidic residues" evidence="1">
    <location>
        <begin position="184"/>
        <end position="196"/>
    </location>
</feature>
<evidence type="ECO:0000313" key="2">
    <source>
        <dbReference type="EMBL" id="CAD8335343.1"/>
    </source>
</evidence>